<keyword evidence="1" id="KW-0677">Repeat</keyword>
<dbReference type="Gene3D" id="3.40.50.300">
    <property type="entry name" value="P-loop containing nucleotide triphosphate hydrolases"/>
    <property type="match status" value="1"/>
</dbReference>
<dbReference type="SUPFAM" id="SSF52540">
    <property type="entry name" value="P-loop containing nucleoside triphosphate hydrolases"/>
    <property type="match status" value="1"/>
</dbReference>
<evidence type="ECO:0000256" key="2">
    <source>
        <dbReference type="SAM" id="Coils"/>
    </source>
</evidence>
<evidence type="ECO:0000313" key="4">
    <source>
        <dbReference type="EMBL" id="RHY79419.1"/>
    </source>
</evidence>
<dbReference type="VEuPathDB" id="FungiDB:H257_16891"/>
<dbReference type="Pfam" id="PF00005">
    <property type="entry name" value="ABC_tran"/>
    <property type="match status" value="1"/>
</dbReference>
<feature type="domain" description="ABC transporter" evidence="3">
    <location>
        <begin position="176"/>
        <end position="319"/>
    </location>
</feature>
<reference evidence="4 5" key="1">
    <citation type="submission" date="2018-08" db="EMBL/GenBank/DDBJ databases">
        <title>Aphanomyces genome sequencing and annotation.</title>
        <authorList>
            <person name="Minardi D."/>
            <person name="Oidtmann B."/>
            <person name="Van Der Giezen M."/>
            <person name="Studholme D.J."/>
        </authorList>
    </citation>
    <scope>NUCLEOTIDE SEQUENCE [LARGE SCALE GENOMIC DNA]</scope>
    <source>
        <strain evidence="4 5">FDL457</strain>
    </source>
</reference>
<comment type="caution">
    <text evidence="4">The sequence shown here is derived from an EMBL/GenBank/DDBJ whole genome shotgun (WGS) entry which is preliminary data.</text>
</comment>
<protein>
    <recommendedName>
        <fullName evidence="3">ABC transporter domain-containing protein</fullName>
    </recommendedName>
</protein>
<gene>
    <name evidence="4" type="ORF">DYB26_015189</name>
</gene>
<evidence type="ECO:0000259" key="3">
    <source>
        <dbReference type="Pfam" id="PF00005"/>
    </source>
</evidence>
<dbReference type="GO" id="GO:0016887">
    <property type="term" value="F:ATP hydrolysis activity"/>
    <property type="evidence" value="ECO:0007669"/>
    <property type="project" value="InterPro"/>
</dbReference>
<evidence type="ECO:0000256" key="1">
    <source>
        <dbReference type="ARBA" id="ARBA00022737"/>
    </source>
</evidence>
<proteinExistence type="predicted"/>
<organism evidence="4 5">
    <name type="scientific">Aphanomyces astaci</name>
    <name type="common">Crayfish plague agent</name>
    <dbReference type="NCBI Taxonomy" id="112090"/>
    <lineage>
        <taxon>Eukaryota</taxon>
        <taxon>Sar</taxon>
        <taxon>Stramenopiles</taxon>
        <taxon>Oomycota</taxon>
        <taxon>Saprolegniomycetes</taxon>
        <taxon>Saprolegniales</taxon>
        <taxon>Verrucalvaceae</taxon>
        <taxon>Aphanomyces</taxon>
    </lineage>
</organism>
<evidence type="ECO:0000313" key="5">
    <source>
        <dbReference type="Proteomes" id="UP000286510"/>
    </source>
</evidence>
<dbReference type="AlphaFoldDB" id="A0A3R7DT80"/>
<keyword evidence="2" id="KW-0175">Coiled coil</keyword>
<dbReference type="InterPro" id="IPR003439">
    <property type="entry name" value="ABC_transporter-like_ATP-bd"/>
</dbReference>
<accession>A0A3R7DT80</accession>
<feature type="non-terminal residue" evidence="4">
    <location>
        <position position="324"/>
    </location>
</feature>
<dbReference type="PANTHER" id="PTHR19211">
    <property type="entry name" value="ATP-BINDING TRANSPORT PROTEIN-RELATED"/>
    <property type="match status" value="1"/>
</dbReference>
<feature type="coiled-coil region" evidence="2">
    <location>
        <begin position="130"/>
        <end position="157"/>
    </location>
</feature>
<dbReference type="InterPro" id="IPR027417">
    <property type="entry name" value="P-loop_NTPase"/>
</dbReference>
<sequence>MTEIKIKEVLNKTLRGLDEALVDYMVSILSDYDGSDPLVDTIAPFLLSSGFTDDESEANRYCSSLQAAMQDAGLLATAADDTFKKLDVVQSMEDMSRATEAEMNGIMERMWGFENIRKTKNHSMDACANTQSQRQIRKEAKKELNELEKDKMDEDEDRMWEDTRVLPDMSTDNGEKNGAGKTTLLRFMSHYEIEKFPRHVRMQHVEQESASKLSLVEDSVLSVVLAADYERTLLLAEEKQLLESNDNPERIHKVHERLQQIDSDSAESRARTILAGLQFPESVVDGPAKALSGGWRMRTALAGALFMSPDLLLLDEPTNHLDLE</sequence>
<name>A0A3R7DT80_APHAT</name>
<dbReference type="GO" id="GO:0005524">
    <property type="term" value="F:ATP binding"/>
    <property type="evidence" value="ECO:0007669"/>
    <property type="project" value="InterPro"/>
</dbReference>
<dbReference type="InterPro" id="IPR050611">
    <property type="entry name" value="ABCF"/>
</dbReference>
<dbReference type="Proteomes" id="UP000286510">
    <property type="component" value="Unassembled WGS sequence"/>
</dbReference>
<dbReference type="EMBL" id="QUTF01027815">
    <property type="protein sequence ID" value="RHY79419.1"/>
    <property type="molecule type" value="Genomic_DNA"/>
</dbReference>
<dbReference type="PANTHER" id="PTHR19211:SF134">
    <property type="entry name" value="ABC TRANSPORTER DOMAIN-CONTAINING PROTEIN"/>
    <property type="match status" value="1"/>
</dbReference>